<feature type="compositionally biased region" description="Basic and acidic residues" evidence="1">
    <location>
        <begin position="35"/>
        <end position="56"/>
    </location>
</feature>
<dbReference type="EMBL" id="BNAW01000032">
    <property type="protein sequence ID" value="GHG30929.1"/>
    <property type="molecule type" value="Genomic_DNA"/>
</dbReference>
<dbReference type="Proteomes" id="UP000649955">
    <property type="component" value="Unassembled WGS sequence"/>
</dbReference>
<keyword evidence="3" id="KW-1185">Reference proteome</keyword>
<organism evidence="2 3">
    <name type="scientific">Amycolatopsis bullii</name>
    <dbReference type="NCBI Taxonomy" id="941987"/>
    <lineage>
        <taxon>Bacteria</taxon>
        <taxon>Bacillati</taxon>
        <taxon>Actinomycetota</taxon>
        <taxon>Actinomycetes</taxon>
        <taxon>Pseudonocardiales</taxon>
        <taxon>Pseudonocardiaceae</taxon>
        <taxon>Amycolatopsis</taxon>
    </lineage>
</organism>
<proteinExistence type="predicted"/>
<accession>A0ABQ3KKB2</accession>
<protein>
    <submittedName>
        <fullName evidence="2">Uncharacterized protein</fullName>
    </submittedName>
</protein>
<evidence type="ECO:0000313" key="2">
    <source>
        <dbReference type="EMBL" id="GHG30929.1"/>
    </source>
</evidence>
<feature type="compositionally biased region" description="Low complexity" evidence="1">
    <location>
        <begin position="1"/>
        <end position="13"/>
    </location>
</feature>
<feature type="region of interest" description="Disordered" evidence="1">
    <location>
        <begin position="1"/>
        <end position="56"/>
    </location>
</feature>
<sequence>MRAASLLADALADPHPPSDPPLLRHCGRPPADRPLGTDRIEKLELPSRTGPSRDFR</sequence>
<evidence type="ECO:0000313" key="3">
    <source>
        <dbReference type="Proteomes" id="UP000649955"/>
    </source>
</evidence>
<evidence type="ECO:0000256" key="1">
    <source>
        <dbReference type="SAM" id="MobiDB-lite"/>
    </source>
</evidence>
<reference evidence="3" key="1">
    <citation type="journal article" date="2019" name="Int. J. Syst. Evol. Microbiol.">
        <title>The Global Catalogue of Microorganisms (GCM) 10K type strain sequencing project: providing services to taxonomists for standard genome sequencing and annotation.</title>
        <authorList>
            <consortium name="The Broad Institute Genomics Platform"/>
            <consortium name="The Broad Institute Genome Sequencing Center for Infectious Disease"/>
            <person name="Wu L."/>
            <person name="Ma J."/>
        </authorList>
    </citation>
    <scope>NUCLEOTIDE SEQUENCE [LARGE SCALE GENOMIC DNA]</scope>
    <source>
        <strain evidence="3">CGMCC 4.7680</strain>
    </source>
</reference>
<gene>
    <name evidence="2" type="ORF">GCM10017567_58650</name>
</gene>
<name>A0ABQ3KKB2_9PSEU</name>
<comment type="caution">
    <text evidence="2">The sequence shown here is derived from an EMBL/GenBank/DDBJ whole genome shotgun (WGS) entry which is preliminary data.</text>
</comment>